<proteinExistence type="inferred from homology"/>
<keyword evidence="12" id="KW-1185">Reference proteome</keyword>
<accession>A0A0K9P9Z0</accession>
<comment type="function">
    <text evidence="8">Functions in the early steps of protein synthesis of a small number of specific mRNAs. Acts by directing the binding of methionyl-tRNAi to 40S ribosomal subunits. In contrast to the eIF-2 complex, it binds methionyl-tRNAi to 40S subunits in a codon-dependent manner, whereas the eIF-2 complex binds methionyl-tRNAi to 40S subunits in a GTP-dependent manner.</text>
</comment>
<evidence type="ECO:0000313" key="11">
    <source>
        <dbReference type="EMBL" id="KMZ65784.1"/>
    </source>
</evidence>
<dbReference type="PANTHER" id="PTHR13227:SF0">
    <property type="entry name" value="EUKARYOTIC TRANSLATION INITIATION FACTOR 2A"/>
    <property type="match status" value="1"/>
</dbReference>
<dbReference type="Gene3D" id="2.130.10.10">
    <property type="entry name" value="YVTN repeat-like/Quinoprotein amine dehydrogenase"/>
    <property type="match status" value="2"/>
</dbReference>
<comment type="similarity">
    <text evidence="1 8">Belongs to the WD repeat EIF2A family.</text>
</comment>
<name>A0A0K9P9Z0_ZOSMR</name>
<evidence type="ECO:0000256" key="8">
    <source>
        <dbReference type="PIRNR" id="PIRNR017222"/>
    </source>
</evidence>
<dbReference type="STRING" id="29655.A0A0K9P9Z0"/>
<feature type="compositionally biased region" description="Basic and acidic residues" evidence="9">
    <location>
        <begin position="497"/>
        <end position="509"/>
    </location>
</feature>
<dbReference type="InterPro" id="IPR013979">
    <property type="entry name" value="TIF_beta_prop-like"/>
</dbReference>
<dbReference type="PANTHER" id="PTHR13227">
    <property type="entry name" value="EUKARYOTIC TRANSLATION INITIATION FACTOR 2A"/>
    <property type="match status" value="1"/>
</dbReference>
<dbReference type="SUPFAM" id="SSF82171">
    <property type="entry name" value="DPP6 N-terminal domain-like"/>
    <property type="match status" value="1"/>
</dbReference>
<protein>
    <recommendedName>
        <fullName evidence="2 8">Eukaryotic translation initiation factor 2A</fullName>
        <shortName evidence="8">eIF-2A</shortName>
    </recommendedName>
</protein>
<dbReference type="GO" id="GO:0006417">
    <property type="term" value="P:regulation of translation"/>
    <property type="evidence" value="ECO:0007669"/>
    <property type="project" value="UniProtKB-KW"/>
</dbReference>
<evidence type="ECO:0000259" key="10">
    <source>
        <dbReference type="Pfam" id="PF08662"/>
    </source>
</evidence>
<dbReference type="GO" id="GO:0003743">
    <property type="term" value="F:translation initiation factor activity"/>
    <property type="evidence" value="ECO:0000318"/>
    <property type="project" value="GO_Central"/>
</dbReference>
<comment type="caution">
    <text evidence="11">The sequence shown here is derived from an EMBL/GenBank/DDBJ whole genome shotgun (WGS) entry which is preliminary data.</text>
</comment>
<evidence type="ECO:0000256" key="7">
    <source>
        <dbReference type="ARBA" id="ARBA00022917"/>
    </source>
</evidence>
<dbReference type="FunFam" id="2.130.10.10:FF:000599">
    <property type="entry name" value="Eukaryotic translation initiation factor 2A"/>
    <property type="match status" value="1"/>
</dbReference>
<dbReference type="InterPro" id="IPR015943">
    <property type="entry name" value="WD40/YVTN_repeat-like_dom_sf"/>
</dbReference>
<dbReference type="AlphaFoldDB" id="A0A0K9P9Z0"/>
<evidence type="ECO:0000256" key="3">
    <source>
        <dbReference type="ARBA" id="ARBA00022540"/>
    </source>
</evidence>
<feature type="domain" description="Translation initiation factor beta propellor-like" evidence="10">
    <location>
        <begin position="213"/>
        <end position="406"/>
    </location>
</feature>
<dbReference type="GO" id="GO:0043022">
    <property type="term" value="F:ribosome binding"/>
    <property type="evidence" value="ECO:0000318"/>
    <property type="project" value="GO_Central"/>
</dbReference>
<dbReference type="OrthoDB" id="2194683at2759"/>
<dbReference type="InterPro" id="IPR011387">
    <property type="entry name" value="TIF2A"/>
</dbReference>
<reference evidence="12" key="1">
    <citation type="journal article" date="2016" name="Nature">
        <title>The genome of the seagrass Zostera marina reveals angiosperm adaptation to the sea.</title>
        <authorList>
            <person name="Olsen J.L."/>
            <person name="Rouze P."/>
            <person name="Verhelst B."/>
            <person name="Lin Y.-C."/>
            <person name="Bayer T."/>
            <person name="Collen J."/>
            <person name="Dattolo E."/>
            <person name="De Paoli E."/>
            <person name="Dittami S."/>
            <person name="Maumus F."/>
            <person name="Michel G."/>
            <person name="Kersting A."/>
            <person name="Lauritano C."/>
            <person name="Lohaus R."/>
            <person name="Toepel M."/>
            <person name="Tonon T."/>
            <person name="Vanneste K."/>
            <person name="Amirebrahimi M."/>
            <person name="Brakel J."/>
            <person name="Bostroem C."/>
            <person name="Chovatia M."/>
            <person name="Grimwood J."/>
            <person name="Jenkins J.W."/>
            <person name="Jueterbock A."/>
            <person name="Mraz A."/>
            <person name="Stam W.T."/>
            <person name="Tice H."/>
            <person name="Bornberg-Bauer E."/>
            <person name="Green P.J."/>
            <person name="Pearson G.A."/>
            <person name="Procaccini G."/>
            <person name="Duarte C.M."/>
            <person name="Schmutz J."/>
            <person name="Reusch T.B.H."/>
            <person name="Van de Peer Y."/>
        </authorList>
    </citation>
    <scope>NUCLEOTIDE SEQUENCE [LARGE SCALE GENOMIC DNA]</scope>
    <source>
        <strain evidence="12">cv. Finnish</strain>
    </source>
</reference>
<keyword evidence="6 8" id="KW-0810">Translation regulation</keyword>
<keyword evidence="5" id="KW-0677">Repeat</keyword>
<dbReference type="GO" id="GO:0003729">
    <property type="term" value="F:mRNA binding"/>
    <property type="evidence" value="ECO:0000318"/>
    <property type="project" value="GO_Central"/>
</dbReference>
<feature type="compositionally biased region" description="Polar residues" evidence="9">
    <location>
        <begin position="442"/>
        <end position="451"/>
    </location>
</feature>
<organism evidence="11 12">
    <name type="scientific">Zostera marina</name>
    <name type="common">Eelgrass</name>
    <dbReference type="NCBI Taxonomy" id="29655"/>
    <lineage>
        <taxon>Eukaryota</taxon>
        <taxon>Viridiplantae</taxon>
        <taxon>Streptophyta</taxon>
        <taxon>Embryophyta</taxon>
        <taxon>Tracheophyta</taxon>
        <taxon>Spermatophyta</taxon>
        <taxon>Magnoliopsida</taxon>
        <taxon>Liliopsida</taxon>
        <taxon>Zosteraceae</taxon>
        <taxon>Zostera</taxon>
    </lineage>
</organism>
<evidence type="ECO:0000256" key="4">
    <source>
        <dbReference type="ARBA" id="ARBA00022574"/>
    </source>
</evidence>
<evidence type="ECO:0000256" key="2">
    <source>
        <dbReference type="ARBA" id="ARBA00013819"/>
    </source>
</evidence>
<sequence>MDSPTLDILGRDPDGFFVWKGPPMVNGLPSVKTEKIPCTSVKFSDNGSRLVVTKDTSSASIYDCATFTEIKSFQIPNLLAAVISPLGTYLQTFQKALTSQNKNVSIWKIDTGSVVHQQFQKNMLKTTWPSIQFCSDESVVCRMTTNEIQFFDAGDLSKGIVNRLRIPGVATLQLSNDPGSHISAFIAESKGIPASVQIFSCNKDAQSQAVARRSFFRCSTVQMHWNHGSTGLLVIAQSDVDKTNQSYYGESKLNYLTTDGIHEGLVPLRKEGPVHEVQWSSSGSEFAVVYGFMPAKATIFDKKCNPLLELGSGPYNTIRFNPKGKFLCLAGFGNLPGDMVFWDYSEKKLIAKAKAEWSVISEWSPDGCYFMTATTAPRLQVDNGIKIFHHNGSLYFKKSFDKLYQADWKPVPSERFGDITELLKSVDKLTINDSKKQDKKSSGTSTKTEPTSLKKPGAYRPPHAKQNDAVRAELFGTPARPEEMSKNALRNKKRREKQKEKKTAEASSS</sequence>
<gene>
    <name evidence="11" type="ORF">ZOSMA_30G00640</name>
</gene>
<evidence type="ECO:0000256" key="1">
    <source>
        <dbReference type="ARBA" id="ARBA00009573"/>
    </source>
</evidence>
<keyword evidence="3 8" id="KW-0396">Initiation factor</keyword>
<evidence type="ECO:0000313" key="12">
    <source>
        <dbReference type="Proteomes" id="UP000036987"/>
    </source>
</evidence>
<keyword evidence="4" id="KW-0853">WD repeat</keyword>
<dbReference type="EMBL" id="LFYR01001011">
    <property type="protein sequence ID" value="KMZ65784.1"/>
    <property type="molecule type" value="Genomic_DNA"/>
</dbReference>
<dbReference type="PIRSF" id="PIRSF017222">
    <property type="entry name" value="eIF2A"/>
    <property type="match status" value="1"/>
</dbReference>
<dbReference type="GO" id="GO:0000049">
    <property type="term" value="F:tRNA binding"/>
    <property type="evidence" value="ECO:0000318"/>
    <property type="project" value="GO_Central"/>
</dbReference>
<evidence type="ECO:0000256" key="6">
    <source>
        <dbReference type="ARBA" id="ARBA00022845"/>
    </source>
</evidence>
<keyword evidence="7 8" id="KW-0648">Protein biosynthesis</keyword>
<feature type="region of interest" description="Disordered" evidence="9">
    <location>
        <begin position="433"/>
        <end position="509"/>
    </location>
</feature>
<dbReference type="Pfam" id="PF08662">
    <property type="entry name" value="eIF2A"/>
    <property type="match status" value="1"/>
</dbReference>
<evidence type="ECO:0000256" key="9">
    <source>
        <dbReference type="SAM" id="MobiDB-lite"/>
    </source>
</evidence>
<dbReference type="OMA" id="RCCAYSP"/>
<evidence type="ECO:0000256" key="5">
    <source>
        <dbReference type="ARBA" id="ARBA00022737"/>
    </source>
</evidence>
<dbReference type="Proteomes" id="UP000036987">
    <property type="component" value="Unassembled WGS sequence"/>
</dbReference>